<dbReference type="InterPro" id="IPR016187">
    <property type="entry name" value="CTDL_fold"/>
</dbReference>
<keyword evidence="4" id="KW-1185">Reference proteome</keyword>
<dbReference type="PANTHER" id="PTHR22803">
    <property type="entry name" value="MANNOSE, PHOSPHOLIPASE, LECTIN RECEPTOR RELATED"/>
    <property type="match status" value="1"/>
</dbReference>
<accession>A0A7K6E3E3</accession>
<organism evidence="3 4">
    <name type="scientific">Grantiella picta</name>
    <dbReference type="NCBI Taxonomy" id="266360"/>
    <lineage>
        <taxon>Eukaryota</taxon>
        <taxon>Metazoa</taxon>
        <taxon>Chordata</taxon>
        <taxon>Craniata</taxon>
        <taxon>Vertebrata</taxon>
        <taxon>Euteleostomi</taxon>
        <taxon>Archelosauria</taxon>
        <taxon>Archosauria</taxon>
        <taxon>Dinosauria</taxon>
        <taxon>Saurischia</taxon>
        <taxon>Theropoda</taxon>
        <taxon>Coelurosauria</taxon>
        <taxon>Aves</taxon>
        <taxon>Neognathae</taxon>
        <taxon>Neoaves</taxon>
        <taxon>Telluraves</taxon>
        <taxon>Australaves</taxon>
        <taxon>Passeriformes</taxon>
        <taxon>Meliphagoidea</taxon>
        <taxon>Meliphagidae</taxon>
        <taxon>Grantiella</taxon>
    </lineage>
</organism>
<evidence type="ECO:0000256" key="1">
    <source>
        <dbReference type="ARBA" id="ARBA00023157"/>
    </source>
</evidence>
<evidence type="ECO:0000259" key="2">
    <source>
        <dbReference type="PROSITE" id="PS50041"/>
    </source>
</evidence>
<evidence type="ECO:0000313" key="4">
    <source>
        <dbReference type="Proteomes" id="UP000575029"/>
    </source>
</evidence>
<protein>
    <submittedName>
        <fullName evidence="3">REG4 protein</fullName>
    </submittedName>
</protein>
<dbReference type="SUPFAM" id="SSF56436">
    <property type="entry name" value="C-type lectin-like"/>
    <property type="match status" value="1"/>
</dbReference>
<dbReference type="EMBL" id="VZRM01002337">
    <property type="protein sequence ID" value="NWV33749.1"/>
    <property type="molecule type" value="Genomic_DNA"/>
</dbReference>
<keyword evidence="1" id="KW-1015">Disulfide bond</keyword>
<sequence>TDGRYINYCPNGWYYYKLSCFKYFRNSLTWDEAERQCQAVQERAHLAWVEEAREAVILGRAISYYQRVEPVWIGLQQSKESQAWQWTSGNDYSVASGVSGNGARGGSCAVLTHHSGFSLWSSADCSQKHPYVCKFYP</sequence>
<dbReference type="Gene3D" id="3.10.100.10">
    <property type="entry name" value="Mannose-Binding Protein A, subunit A"/>
    <property type="match status" value="1"/>
</dbReference>
<feature type="non-terminal residue" evidence="3">
    <location>
        <position position="1"/>
    </location>
</feature>
<proteinExistence type="predicted"/>
<evidence type="ECO:0000313" key="3">
    <source>
        <dbReference type="EMBL" id="NWV33749.1"/>
    </source>
</evidence>
<dbReference type="InterPro" id="IPR001304">
    <property type="entry name" value="C-type_lectin-like"/>
</dbReference>
<dbReference type="Proteomes" id="UP000575029">
    <property type="component" value="Unassembled WGS sequence"/>
</dbReference>
<gene>
    <name evidence="3" type="primary">Reg4</name>
    <name evidence="3" type="ORF">GRAPIC_R00602</name>
</gene>
<dbReference type="Pfam" id="PF00059">
    <property type="entry name" value="Lectin_C"/>
    <property type="match status" value="1"/>
</dbReference>
<dbReference type="InterPro" id="IPR050111">
    <property type="entry name" value="C-type_lectin/snaclec_domain"/>
</dbReference>
<dbReference type="InterPro" id="IPR018378">
    <property type="entry name" value="C-type_lectin_CS"/>
</dbReference>
<feature type="domain" description="C-type lectin" evidence="2">
    <location>
        <begin position="16"/>
        <end position="134"/>
    </location>
</feature>
<name>A0A7K6E3E3_9PASS</name>
<dbReference type="AlphaFoldDB" id="A0A7K6E3E3"/>
<dbReference type="PROSITE" id="PS50041">
    <property type="entry name" value="C_TYPE_LECTIN_2"/>
    <property type="match status" value="1"/>
</dbReference>
<dbReference type="PRINTS" id="PR01504">
    <property type="entry name" value="PNCREATITSAP"/>
</dbReference>
<dbReference type="InterPro" id="IPR016186">
    <property type="entry name" value="C-type_lectin-like/link_sf"/>
</dbReference>
<feature type="non-terminal residue" evidence="3">
    <location>
        <position position="137"/>
    </location>
</feature>
<dbReference type="PROSITE" id="PS00615">
    <property type="entry name" value="C_TYPE_LECTIN_1"/>
    <property type="match status" value="1"/>
</dbReference>
<comment type="caution">
    <text evidence="3">The sequence shown here is derived from an EMBL/GenBank/DDBJ whole genome shotgun (WGS) entry which is preliminary data.</text>
</comment>
<reference evidence="3 4" key="1">
    <citation type="submission" date="2019-09" db="EMBL/GenBank/DDBJ databases">
        <title>Bird 10,000 Genomes (B10K) Project - Family phase.</title>
        <authorList>
            <person name="Zhang G."/>
        </authorList>
    </citation>
    <scope>NUCLEOTIDE SEQUENCE [LARGE SCALE GENOMIC DNA]</scope>
    <source>
        <strain evidence="3">B10K-DU-029-50</strain>
        <tissue evidence="3">Heart</tissue>
    </source>
</reference>
<dbReference type="SMART" id="SM00034">
    <property type="entry name" value="CLECT"/>
    <property type="match status" value="1"/>
</dbReference>